<keyword evidence="2" id="KW-1185">Reference proteome</keyword>
<gene>
    <name evidence="1" type="ORF">CS022_13090</name>
</gene>
<name>A0A4Q0YPD6_9GAMM</name>
<dbReference type="Proteomes" id="UP000290287">
    <property type="component" value="Unassembled WGS sequence"/>
</dbReference>
<proteinExistence type="predicted"/>
<reference evidence="1 2" key="1">
    <citation type="submission" date="2017-10" db="EMBL/GenBank/DDBJ databases">
        <title>Nyctiphanis sp. nov., isolated from the stomach of the euphausiid Nyctiphanes simplex (Hansen, 1911) in the Gulf of California.</title>
        <authorList>
            <person name="Gomez-Gil B."/>
            <person name="Aguilar-Mendez M."/>
            <person name="Lopez-Cortes A."/>
            <person name="Gomez-Gutierrez J."/>
            <person name="Roque A."/>
            <person name="Lang E."/>
            <person name="Gonzalez-Castillo A."/>
        </authorList>
    </citation>
    <scope>NUCLEOTIDE SEQUENCE [LARGE SCALE GENOMIC DNA]</scope>
    <source>
        <strain evidence="1 2">CAIM 600</strain>
    </source>
</reference>
<evidence type="ECO:0000313" key="1">
    <source>
        <dbReference type="EMBL" id="RXJ72796.1"/>
    </source>
</evidence>
<sequence length="231" mass="26715">MFNLLDAKQKRNFESQWAKFWYRPWKNGHSTWKEVTHSVLDSNGITEALNYEILMNELGVSPSIEKEPDDVIEAMMIALDKDEEAIYHALVCGILTNGCMSSFLSDDLVVWCSRIYNALNLSQIKVHNEMIEVLFHPSFVHDKEAHKSIAAYAVMNVTGEHSGFWTRYKLRFAKDLHFPSVEDKVYVQKLHYIIMCALYFVQDEVEFQFVESEDTLNVPSDTELSNEATFA</sequence>
<dbReference type="EMBL" id="PEIB01000015">
    <property type="protein sequence ID" value="RXJ72796.1"/>
    <property type="molecule type" value="Genomic_DNA"/>
</dbReference>
<organism evidence="1 2">
    <name type="scientific">Veronia nyctiphanis</name>
    <dbReference type="NCBI Taxonomy" id="1278244"/>
    <lineage>
        <taxon>Bacteria</taxon>
        <taxon>Pseudomonadati</taxon>
        <taxon>Pseudomonadota</taxon>
        <taxon>Gammaproteobacteria</taxon>
        <taxon>Vibrionales</taxon>
        <taxon>Vibrionaceae</taxon>
        <taxon>Veronia</taxon>
    </lineage>
</organism>
<comment type="caution">
    <text evidence="1">The sequence shown here is derived from an EMBL/GenBank/DDBJ whole genome shotgun (WGS) entry which is preliminary data.</text>
</comment>
<dbReference type="AlphaFoldDB" id="A0A4Q0YPD6"/>
<protein>
    <submittedName>
        <fullName evidence="1">Uncharacterized protein</fullName>
    </submittedName>
</protein>
<evidence type="ECO:0000313" key="2">
    <source>
        <dbReference type="Proteomes" id="UP000290287"/>
    </source>
</evidence>
<dbReference type="OrthoDB" id="7013311at2"/>
<accession>A0A4Q0YPD6</accession>
<dbReference type="RefSeq" id="WP_129122641.1">
    <property type="nucleotide sequence ID" value="NZ_PEIB01000015.1"/>
</dbReference>